<sequence>MKHKNRHSKNKCDSFTGLNFGKDGMLCPKVANDDVSTYRGCKICGYDRHPKKERGC</sequence>
<protein>
    <submittedName>
        <fullName evidence="1">Uncharacterized protein</fullName>
    </submittedName>
</protein>
<evidence type="ECO:0000313" key="1">
    <source>
        <dbReference type="EMBL" id="GAI87012.1"/>
    </source>
</evidence>
<organism evidence="1">
    <name type="scientific">marine sediment metagenome</name>
    <dbReference type="NCBI Taxonomy" id="412755"/>
    <lineage>
        <taxon>unclassified sequences</taxon>
        <taxon>metagenomes</taxon>
        <taxon>ecological metagenomes</taxon>
    </lineage>
</organism>
<comment type="caution">
    <text evidence="1">The sequence shown here is derived from an EMBL/GenBank/DDBJ whole genome shotgun (WGS) entry which is preliminary data.</text>
</comment>
<name>X1S1X3_9ZZZZ</name>
<proteinExistence type="predicted"/>
<reference evidence="1" key="1">
    <citation type="journal article" date="2014" name="Front. Microbiol.">
        <title>High frequency of phylogenetically diverse reductive dehalogenase-homologous genes in deep subseafloor sedimentary metagenomes.</title>
        <authorList>
            <person name="Kawai M."/>
            <person name="Futagami T."/>
            <person name="Toyoda A."/>
            <person name="Takaki Y."/>
            <person name="Nishi S."/>
            <person name="Hori S."/>
            <person name="Arai W."/>
            <person name="Tsubouchi T."/>
            <person name="Morono Y."/>
            <person name="Uchiyama I."/>
            <person name="Ito T."/>
            <person name="Fujiyama A."/>
            <person name="Inagaki F."/>
            <person name="Takami H."/>
        </authorList>
    </citation>
    <scope>NUCLEOTIDE SEQUENCE</scope>
    <source>
        <strain evidence="1">Expedition CK06-06</strain>
    </source>
</reference>
<dbReference type="EMBL" id="BARW01010080">
    <property type="protein sequence ID" value="GAI87012.1"/>
    <property type="molecule type" value="Genomic_DNA"/>
</dbReference>
<accession>X1S1X3</accession>
<dbReference type="AlphaFoldDB" id="X1S1X3"/>
<gene>
    <name evidence="1" type="ORF">S12H4_20016</name>
</gene>